<dbReference type="GO" id="GO:0015297">
    <property type="term" value="F:antiporter activity"/>
    <property type="evidence" value="ECO:0007669"/>
    <property type="project" value="UniProtKB-KW"/>
</dbReference>
<dbReference type="InterPro" id="IPR052180">
    <property type="entry name" value="NhaC_Na-H+_Antiporter"/>
</dbReference>
<evidence type="ECO:0000256" key="4">
    <source>
        <dbReference type="ARBA" id="ARBA00022475"/>
    </source>
</evidence>
<feature type="transmembrane region" description="Helical" evidence="9">
    <location>
        <begin position="149"/>
        <end position="170"/>
    </location>
</feature>
<gene>
    <name evidence="11" type="ORF">SAMN05216277_11042</name>
</gene>
<dbReference type="OrthoDB" id="213699at2157"/>
<evidence type="ECO:0000256" key="3">
    <source>
        <dbReference type="ARBA" id="ARBA00022449"/>
    </source>
</evidence>
<feature type="transmembrane region" description="Helical" evidence="9">
    <location>
        <begin position="49"/>
        <end position="67"/>
    </location>
</feature>
<feature type="transmembrane region" description="Helical" evidence="9">
    <location>
        <begin position="244"/>
        <end position="265"/>
    </location>
</feature>
<feature type="domain" description="Na+/H+ antiporter NhaC-like C-terminal" evidence="10">
    <location>
        <begin position="172"/>
        <end position="464"/>
    </location>
</feature>
<dbReference type="AlphaFoldDB" id="A0A1I5TRY3"/>
<dbReference type="InterPro" id="IPR018461">
    <property type="entry name" value="Na/H_Antiport_NhaC-like_C"/>
</dbReference>
<evidence type="ECO:0000256" key="2">
    <source>
        <dbReference type="ARBA" id="ARBA00022448"/>
    </source>
</evidence>
<feature type="transmembrane region" description="Helical" evidence="9">
    <location>
        <begin position="353"/>
        <end position="379"/>
    </location>
</feature>
<evidence type="ECO:0000313" key="12">
    <source>
        <dbReference type="Proteomes" id="UP000183769"/>
    </source>
</evidence>
<reference evidence="12" key="1">
    <citation type="submission" date="2016-10" db="EMBL/GenBank/DDBJ databases">
        <authorList>
            <person name="Varghese N."/>
            <person name="Submissions S."/>
        </authorList>
    </citation>
    <scope>NUCLEOTIDE SEQUENCE [LARGE SCALE GENOMIC DNA]</scope>
    <source>
        <strain evidence="12">CGMCC 1.10329</strain>
    </source>
</reference>
<comment type="subcellular location">
    <subcellularLocation>
        <location evidence="1">Cell membrane</location>
        <topology evidence="1">Multi-pass membrane protein</topology>
    </subcellularLocation>
</comment>
<evidence type="ECO:0000256" key="1">
    <source>
        <dbReference type="ARBA" id="ARBA00004651"/>
    </source>
</evidence>
<proteinExistence type="inferred from homology"/>
<keyword evidence="12" id="KW-1185">Reference proteome</keyword>
<keyword evidence="5 9" id="KW-0812">Transmembrane</keyword>
<evidence type="ECO:0000256" key="7">
    <source>
        <dbReference type="ARBA" id="ARBA00023136"/>
    </source>
</evidence>
<evidence type="ECO:0000256" key="9">
    <source>
        <dbReference type="SAM" id="Phobius"/>
    </source>
</evidence>
<keyword evidence="3" id="KW-0050">Antiport</keyword>
<comment type="similarity">
    <text evidence="8">Belongs to the NhaC Na(+)/H(+) (TC 2.A.35) antiporter family.</text>
</comment>
<keyword evidence="6 9" id="KW-1133">Transmembrane helix</keyword>
<feature type="transmembrane region" description="Helical" evidence="9">
    <location>
        <begin position="207"/>
        <end position="224"/>
    </location>
</feature>
<feature type="transmembrane region" description="Helical" evidence="9">
    <location>
        <begin position="79"/>
        <end position="101"/>
    </location>
</feature>
<dbReference type="EMBL" id="FOXI01000010">
    <property type="protein sequence ID" value="SFP85076.1"/>
    <property type="molecule type" value="Genomic_DNA"/>
</dbReference>
<name>A0A1I5TRY3_9EURY</name>
<feature type="transmembrane region" description="Helical" evidence="9">
    <location>
        <begin position="316"/>
        <end position="341"/>
    </location>
</feature>
<keyword evidence="7 9" id="KW-0472">Membrane</keyword>
<organism evidence="11 12">
    <name type="scientific">Halolamina pelagica</name>
    <dbReference type="NCBI Taxonomy" id="699431"/>
    <lineage>
        <taxon>Archaea</taxon>
        <taxon>Methanobacteriati</taxon>
        <taxon>Methanobacteriota</taxon>
        <taxon>Stenosarchaea group</taxon>
        <taxon>Halobacteria</taxon>
        <taxon>Halobacteriales</taxon>
        <taxon>Haloferacaceae</taxon>
    </lineage>
</organism>
<feature type="transmembrane region" description="Helical" evidence="9">
    <location>
        <begin position="113"/>
        <end position="137"/>
    </location>
</feature>
<dbReference type="InterPro" id="IPR004770">
    <property type="entry name" value="Na/H_antiport_NhaC"/>
</dbReference>
<evidence type="ECO:0000256" key="6">
    <source>
        <dbReference type="ARBA" id="ARBA00022989"/>
    </source>
</evidence>
<evidence type="ECO:0000256" key="8">
    <source>
        <dbReference type="ARBA" id="ARBA00038435"/>
    </source>
</evidence>
<dbReference type="PANTHER" id="PTHR33451:SF3">
    <property type="entry name" value="MALATE-2H(+)_NA(+)-LACTATE ANTIPORTER"/>
    <property type="match status" value="1"/>
</dbReference>
<dbReference type="GO" id="GO:0005886">
    <property type="term" value="C:plasma membrane"/>
    <property type="evidence" value="ECO:0007669"/>
    <property type="project" value="UniProtKB-SubCell"/>
</dbReference>
<keyword evidence="4" id="KW-1003">Cell membrane</keyword>
<evidence type="ECO:0000313" key="11">
    <source>
        <dbReference type="EMBL" id="SFP85076.1"/>
    </source>
</evidence>
<feature type="transmembrane region" description="Helical" evidence="9">
    <location>
        <begin position="445"/>
        <end position="467"/>
    </location>
</feature>
<dbReference type="PANTHER" id="PTHR33451">
    <property type="entry name" value="MALATE-2H(+)/NA(+)-LACTATE ANTIPORTER"/>
    <property type="match status" value="1"/>
</dbReference>
<dbReference type="RefSeq" id="WP_074878990.1">
    <property type="nucleotide sequence ID" value="NZ_FOXI01000010.1"/>
</dbReference>
<sequence length="488" mass="51165">MELDFTPKTYDEIPEDLRPSLIESLVPVAGMLLFLIVGIVMLELDPQMPLLWGIVFSGFFARYHLGYSWANLYEGVSRSILMGLQAILILFVIYMVIASWIDAGTIPTIMYYGLEFLFPAIFLPFTLLLAAVASFAIGSSWTTAGTLGVAMVGIGSGLGIPAPMTAGAVLSGAYTGDKNSPLSDTTNLAAAVTNTELMDHIRAMRPGTLIAFTVSLVLFVALGLNASGTIPVDRVAEIQAGLSSVYVISPLTLLPIVITFALAIYGYPALPSLGAGIFAAVGISITLQGVGFAAAWSTVHYGTSPETGVALTNDLLASGGLSGSIWVISIVVAALSLGGILQESGVLAAVAYYTGRAVSSVAGLTAGTAVGTFAINVLAAEQYMALVVPGMTFRNLYDDYDLESRNLSRAIEASGTTTSALVPWNSGGVYMSAALGVPVLSYAPYYFFGFLSPMVLVVMGVTGWKIFYKDDANDPIDGRATENPSPAE</sequence>
<dbReference type="Pfam" id="PF03553">
    <property type="entry name" value="Na_H_antiporter"/>
    <property type="match status" value="1"/>
</dbReference>
<dbReference type="NCBIfam" id="TIGR00931">
    <property type="entry name" value="antiport_nhaC"/>
    <property type="match status" value="1"/>
</dbReference>
<protein>
    <submittedName>
        <fullName evidence="11">Na+:H+ antiporter, NhaC family</fullName>
    </submittedName>
</protein>
<evidence type="ECO:0000256" key="5">
    <source>
        <dbReference type="ARBA" id="ARBA00022692"/>
    </source>
</evidence>
<keyword evidence="2" id="KW-0813">Transport</keyword>
<feature type="transmembrane region" description="Helical" evidence="9">
    <location>
        <begin position="277"/>
        <end position="296"/>
    </location>
</feature>
<accession>A0A1I5TRY3</accession>
<evidence type="ECO:0000259" key="10">
    <source>
        <dbReference type="Pfam" id="PF03553"/>
    </source>
</evidence>
<dbReference type="Proteomes" id="UP000183769">
    <property type="component" value="Unassembled WGS sequence"/>
</dbReference>
<feature type="transmembrane region" description="Helical" evidence="9">
    <location>
        <begin position="20"/>
        <end position="42"/>
    </location>
</feature>